<protein>
    <submittedName>
        <fullName evidence="1">Uncharacterized protein</fullName>
    </submittedName>
</protein>
<evidence type="ECO:0000313" key="1">
    <source>
        <dbReference type="EMBL" id="JAD68078.1"/>
    </source>
</evidence>
<name>A0A0A9C0V4_ARUDO</name>
<reference evidence="1" key="2">
    <citation type="journal article" date="2015" name="Data Brief">
        <title>Shoot transcriptome of the giant reed, Arundo donax.</title>
        <authorList>
            <person name="Barrero R.A."/>
            <person name="Guerrero F.D."/>
            <person name="Moolhuijzen P."/>
            <person name="Goolsby J.A."/>
            <person name="Tidwell J."/>
            <person name="Bellgard S.E."/>
            <person name="Bellgard M.I."/>
        </authorList>
    </citation>
    <scope>NUCLEOTIDE SEQUENCE</scope>
    <source>
        <tissue evidence="1">Shoot tissue taken approximately 20 cm above the soil surface</tissue>
    </source>
</reference>
<dbReference type="AlphaFoldDB" id="A0A0A9C0V4"/>
<organism evidence="1">
    <name type="scientific">Arundo donax</name>
    <name type="common">Giant reed</name>
    <name type="synonym">Donax arundinaceus</name>
    <dbReference type="NCBI Taxonomy" id="35708"/>
    <lineage>
        <taxon>Eukaryota</taxon>
        <taxon>Viridiplantae</taxon>
        <taxon>Streptophyta</taxon>
        <taxon>Embryophyta</taxon>
        <taxon>Tracheophyta</taxon>
        <taxon>Spermatophyta</taxon>
        <taxon>Magnoliopsida</taxon>
        <taxon>Liliopsida</taxon>
        <taxon>Poales</taxon>
        <taxon>Poaceae</taxon>
        <taxon>PACMAD clade</taxon>
        <taxon>Arundinoideae</taxon>
        <taxon>Arundineae</taxon>
        <taxon>Arundo</taxon>
    </lineage>
</organism>
<dbReference type="EMBL" id="GBRH01229817">
    <property type="protein sequence ID" value="JAD68078.1"/>
    <property type="molecule type" value="Transcribed_RNA"/>
</dbReference>
<proteinExistence type="predicted"/>
<sequence>MASLSKPDLTRKYIKPLYVYGLKEIPASLITGKATDAFRSPPSTPTPLKMMSNVPTLVLTICLCIRSNTWAMSATRPWARISSSM</sequence>
<accession>A0A0A9C0V4</accession>
<reference evidence="1" key="1">
    <citation type="submission" date="2014-09" db="EMBL/GenBank/DDBJ databases">
        <authorList>
            <person name="Magalhaes I.L.F."/>
            <person name="Oliveira U."/>
            <person name="Santos F.R."/>
            <person name="Vidigal T.H.D.A."/>
            <person name="Brescovit A.D."/>
            <person name="Santos A.J."/>
        </authorList>
    </citation>
    <scope>NUCLEOTIDE SEQUENCE</scope>
    <source>
        <tissue evidence="1">Shoot tissue taken approximately 20 cm above the soil surface</tissue>
    </source>
</reference>